<dbReference type="EMBL" id="JBHTAH010000010">
    <property type="protein sequence ID" value="MFC7070437.1"/>
    <property type="molecule type" value="Genomic_DNA"/>
</dbReference>
<evidence type="ECO:0000259" key="2">
    <source>
        <dbReference type="Pfam" id="PF26482"/>
    </source>
</evidence>
<gene>
    <name evidence="4" type="ORF">ACFQL9_12365</name>
</gene>
<evidence type="ECO:0000313" key="4">
    <source>
        <dbReference type="EMBL" id="MFC7070437.1"/>
    </source>
</evidence>
<comment type="caution">
    <text evidence="4">The sequence shown here is derived from an EMBL/GenBank/DDBJ whole genome shotgun (WGS) entry which is preliminary data.</text>
</comment>
<sequence>MEESGESTASDAASEPVTVPASVLARYRKFSLYNSPYPAHDRACAVDLYPESNVGVSPVAGEVLDTRTVGCPDREYAVDHDHLIVIDTGDHVARVLHVDPAVEAGDEVTVGDPLGDMVRSGFFGRWVDNHVHLEFRDPDRNPYRASGSRPLVADVDVTALAWDGTGTVVETGPSHAVLDAPAPALAAVADDDPGFVAVADDDGRPLDGGLAHYTGGGFPGTGVPDAVAGGGADGGDDDDDDDGRSLDGGPVRFLGREVGTRVGRHVDWGAVDVLANGERITGLSLFAARGDAATGAKLVTRPEAGDPTFAVGDEVRVAVVAGDDPVRLG</sequence>
<evidence type="ECO:0000259" key="3">
    <source>
        <dbReference type="Pfam" id="PF26483"/>
    </source>
</evidence>
<dbReference type="GeneID" id="81125046"/>
<feature type="domain" description="DUF8155" evidence="2">
    <location>
        <begin position="18"/>
        <end position="152"/>
    </location>
</feature>
<keyword evidence="5" id="KW-1185">Reference proteome</keyword>
<feature type="region of interest" description="Disordered" evidence="1">
    <location>
        <begin position="208"/>
        <end position="250"/>
    </location>
</feature>
<proteinExistence type="predicted"/>
<dbReference type="InterPro" id="IPR011055">
    <property type="entry name" value="Dup_hybrid_motif"/>
</dbReference>
<evidence type="ECO:0000313" key="5">
    <source>
        <dbReference type="Proteomes" id="UP001596461"/>
    </source>
</evidence>
<evidence type="ECO:0000256" key="1">
    <source>
        <dbReference type="SAM" id="MobiDB-lite"/>
    </source>
</evidence>
<dbReference type="InterPro" id="IPR058817">
    <property type="entry name" value="DUF8155_C"/>
</dbReference>
<reference evidence="4 5" key="1">
    <citation type="journal article" date="2019" name="Int. J. Syst. Evol. Microbiol.">
        <title>The Global Catalogue of Microorganisms (GCM) 10K type strain sequencing project: providing services to taxonomists for standard genome sequencing and annotation.</title>
        <authorList>
            <consortium name="The Broad Institute Genomics Platform"/>
            <consortium name="The Broad Institute Genome Sequencing Center for Infectious Disease"/>
            <person name="Wu L."/>
            <person name="Ma J."/>
        </authorList>
    </citation>
    <scope>NUCLEOTIDE SEQUENCE [LARGE SCALE GENOMIC DNA]</scope>
    <source>
        <strain evidence="4 5">DT31</strain>
    </source>
</reference>
<protein>
    <recommendedName>
        <fullName evidence="6">Peptidase family M23</fullName>
    </recommendedName>
</protein>
<dbReference type="Proteomes" id="UP001596461">
    <property type="component" value="Unassembled WGS sequence"/>
</dbReference>
<dbReference type="InterPro" id="IPR058468">
    <property type="entry name" value="DUF8155_N"/>
</dbReference>
<dbReference type="Pfam" id="PF26482">
    <property type="entry name" value="DUF8155"/>
    <property type="match status" value="1"/>
</dbReference>
<dbReference type="RefSeq" id="WP_284033125.1">
    <property type="nucleotide sequence ID" value="NZ_CP126154.1"/>
</dbReference>
<name>A0ABD5WET0_9EURY</name>
<feature type="domain" description="DUF8155" evidence="3">
    <location>
        <begin position="159"/>
        <end position="319"/>
    </location>
</feature>
<evidence type="ECO:0008006" key="6">
    <source>
        <dbReference type="Google" id="ProtNLM"/>
    </source>
</evidence>
<dbReference type="Gene3D" id="2.70.70.10">
    <property type="entry name" value="Glucose Permease (Domain IIA)"/>
    <property type="match status" value="1"/>
</dbReference>
<dbReference type="Pfam" id="PF26483">
    <property type="entry name" value="DUF8155_C"/>
    <property type="match status" value="1"/>
</dbReference>
<organism evidence="4 5">
    <name type="scientific">Halobaculum lipolyticum</name>
    <dbReference type="NCBI Taxonomy" id="3032001"/>
    <lineage>
        <taxon>Archaea</taxon>
        <taxon>Methanobacteriati</taxon>
        <taxon>Methanobacteriota</taxon>
        <taxon>Stenosarchaea group</taxon>
        <taxon>Halobacteria</taxon>
        <taxon>Halobacteriales</taxon>
        <taxon>Haloferacaceae</taxon>
        <taxon>Halobaculum</taxon>
    </lineage>
</organism>
<accession>A0ABD5WET0</accession>
<dbReference type="AlphaFoldDB" id="A0ABD5WET0"/>